<accession>A0A3G8YK98</accession>
<evidence type="ECO:0000313" key="2">
    <source>
        <dbReference type="Proteomes" id="UP000276417"/>
    </source>
</evidence>
<dbReference type="RefSeq" id="WP_124870545.1">
    <property type="nucleotide sequence ID" value="NZ_CP034183.1"/>
</dbReference>
<name>A0A3G8YK98_9DEIO</name>
<protein>
    <recommendedName>
        <fullName evidence="3">N-acetyltransferase domain-containing protein</fullName>
    </recommendedName>
</protein>
<sequence length="114" mass="11932">MFASSPPSLPARVRVSRLPLPPAPAVQLRLKTLFAAQPGLPLSQLMAGTVAVAGGKVIGAALSWPGAEGQLQCGLELESGWRGRGIEEALLGLLTPDQSITEQPTADRPRTEQL</sequence>
<keyword evidence="2" id="KW-1185">Reference proteome</keyword>
<dbReference type="OrthoDB" id="74188at2"/>
<evidence type="ECO:0000313" key="1">
    <source>
        <dbReference type="EMBL" id="AZI42954.1"/>
    </source>
</evidence>
<reference evidence="1 2" key="1">
    <citation type="submission" date="2018-11" db="EMBL/GenBank/DDBJ databases">
        <title>Deinococcus shelandsis sp. nov., isolated from South Shetland Islands soil of Antarctica.</title>
        <authorList>
            <person name="Tian J."/>
        </authorList>
    </citation>
    <scope>NUCLEOTIDE SEQUENCE [LARGE SCALE GENOMIC DNA]</scope>
    <source>
        <strain evidence="1 2">S14-83T</strain>
    </source>
</reference>
<gene>
    <name evidence="1" type="ORF">EHF33_09535</name>
</gene>
<dbReference type="KEGG" id="dph:EHF33_09535"/>
<dbReference type="AlphaFoldDB" id="A0A3G8YK98"/>
<organism evidence="1 2">
    <name type="scientific">Deinococcus psychrotolerans</name>
    <dbReference type="NCBI Taxonomy" id="2489213"/>
    <lineage>
        <taxon>Bacteria</taxon>
        <taxon>Thermotogati</taxon>
        <taxon>Deinococcota</taxon>
        <taxon>Deinococci</taxon>
        <taxon>Deinococcales</taxon>
        <taxon>Deinococcaceae</taxon>
        <taxon>Deinococcus</taxon>
    </lineage>
</organism>
<proteinExistence type="predicted"/>
<evidence type="ECO:0008006" key="3">
    <source>
        <dbReference type="Google" id="ProtNLM"/>
    </source>
</evidence>
<dbReference type="EMBL" id="CP034183">
    <property type="protein sequence ID" value="AZI42954.1"/>
    <property type="molecule type" value="Genomic_DNA"/>
</dbReference>
<dbReference type="Proteomes" id="UP000276417">
    <property type="component" value="Chromosome 1"/>
</dbReference>